<dbReference type="SUPFAM" id="SSF55347">
    <property type="entry name" value="Glyceraldehyde-3-phosphate dehydrogenase-like, C-terminal domain"/>
    <property type="match status" value="1"/>
</dbReference>
<keyword evidence="2" id="KW-0560">Oxidoreductase</keyword>
<dbReference type="SUPFAM" id="SSF51735">
    <property type="entry name" value="NAD(P)-binding Rossmann-fold domains"/>
    <property type="match status" value="1"/>
</dbReference>
<evidence type="ECO:0000256" key="1">
    <source>
        <dbReference type="ARBA" id="ARBA00010928"/>
    </source>
</evidence>
<dbReference type="RefSeq" id="WP_339937982.1">
    <property type="nucleotide sequence ID" value="NZ_BAABGA010000054.1"/>
</dbReference>
<comment type="similarity">
    <text evidence="1">Belongs to the Gfo/Idh/MocA family.</text>
</comment>
<reference evidence="5" key="1">
    <citation type="journal article" date="2019" name="Int. J. Syst. Evol. Microbiol.">
        <title>The Global Catalogue of Microorganisms (GCM) 10K type strain sequencing project: providing services to taxonomists for standard genome sequencing and annotation.</title>
        <authorList>
            <consortium name="The Broad Institute Genomics Platform"/>
            <consortium name="The Broad Institute Genome Sequencing Center for Infectious Disease"/>
            <person name="Wu L."/>
            <person name="Ma J."/>
        </authorList>
    </citation>
    <scope>NUCLEOTIDE SEQUENCE [LARGE SCALE GENOMIC DNA]</scope>
    <source>
        <strain evidence="5">JCM 17759</strain>
    </source>
</reference>
<dbReference type="Proteomes" id="UP001500840">
    <property type="component" value="Unassembled WGS sequence"/>
</dbReference>
<evidence type="ECO:0000313" key="4">
    <source>
        <dbReference type="EMBL" id="GAA4461140.1"/>
    </source>
</evidence>
<comment type="caution">
    <text evidence="4">The sequence shown here is derived from an EMBL/GenBank/DDBJ whole genome shotgun (WGS) entry which is preliminary data.</text>
</comment>
<name>A0ABP8N755_9BACT</name>
<dbReference type="InterPro" id="IPR036291">
    <property type="entry name" value="NAD(P)-bd_dom_sf"/>
</dbReference>
<dbReference type="EMBL" id="BAABGA010000054">
    <property type="protein sequence ID" value="GAA4461140.1"/>
    <property type="molecule type" value="Genomic_DNA"/>
</dbReference>
<gene>
    <name evidence="4" type="ORF">GCM10023156_43170</name>
</gene>
<evidence type="ECO:0000313" key="5">
    <source>
        <dbReference type="Proteomes" id="UP001500840"/>
    </source>
</evidence>
<dbReference type="Gene3D" id="3.30.360.10">
    <property type="entry name" value="Dihydrodipicolinate Reductase, domain 2"/>
    <property type="match status" value="1"/>
</dbReference>
<sequence>MKLRIGLIGLGDAWQTRHRPALQMLQDRFDVRAIFSTVSKLAENAAAEFQADPVDGYQTLVSRCDIDAVLVLQRSWLGWLPMLAACDAGKAIYWAGDLDFDPVEASRIRDVIDRSGVAFMTEFPKRFAPATLRLKELIATHLGPPRLVFCHRRVQVDPAAPKPNTVVANPLQEELIELIDWCRYVVGREPQSVVSTGLSHTSPADYECMSLQFAGADPKPPVTAQISCGSYIRSAWHEAVSFRPPSAMQICCERGVAFIDLPSTLVWFDDAGRHLESLETELPVGQQLLTQFYRSVTSLVRNMSDLDDVYCAGSILAAARESCRSGQRMDLTMRIS</sequence>
<organism evidence="4 5">
    <name type="scientific">Novipirellula rosea</name>
    <dbReference type="NCBI Taxonomy" id="1031540"/>
    <lineage>
        <taxon>Bacteria</taxon>
        <taxon>Pseudomonadati</taxon>
        <taxon>Planctomycetota</taxon>
        <taxon>Planctomycetia</taxon>
        <taxon>Pirellulales</taxon>
        <taxon>Pirellulaceae</taxon>
        <taxon>Novipirellula</taxon>
    </lineage>
</organism>
<accession>A0ABP8N755</accession>
<protein>
    <submittedName>
        <fullName evidence="4">Gfo/Idh/MocA family oxidoreductase</fullName>
    </submittedName>
</protein>
<dbReference type="Pfam" id="PF01408">
    <property type="entry name" value="GFO_IDH_MocA"/>
    <property type="match status" value="1"/>
</dbReference>
<dbReference type="PANTHER" id="PTHR43708">
    <property type="entry name" value="CONSERVED EXPRESSED OXIDOREDUCTASE (EUROFUNG)"/>
    <property type="match status" value="1"/>
</dbReference>
<evidence type="ECO:0000259" key="3">
    <source>
        <dbReference type="Pfam" id="PF01408"/>
    </source>
</evidence>
<feature type="domain" description="Gfo/Idh/MocA-like oxidoreductase N-terminal" evidence="3">
    <location>
        <begin position="3"/>
        <end position="92"/>
    </location>
</feature>
<proteinExistence type="inferred from homology"/>
<dbReference type="InterPro" id="IPR000683">
    <property type="entry name" value="Gfo/Idh/MocA-like_OxRdtase_N"/>
</dbReference>
<evidence type="ECO:0000256" key="2">
    <source>
        <dbReference type="ARBA" id="ARBA00023002"/>
    </source>
</evidence>
<dbReference type="InterPro" id="IPR051317">
    <property type="entry name" value="Gfo/Idh/MocA_oxidoreduct"/>
</dbReference>
<dbReference type="Gene3D" id="3.40.50.720">
    <property type="entry name" value="NAD(P)-binding Rossmann-like Domain"/>
    <property type="match status" value="1"/>
</dbReference>
<dbReference type="PANTHER" id="PTHR43708:SF5">
    <property type="entry name" value="CONSERVED EXPRESSED OXIDOREDUCTASE (EUROFUNG)-RELATED"/>
    <property type="match status" value="1"/>
</dbReference>
<keyword evidence="5" id="KW-1185">Reference proteome</keyword>